<evidence type="ECO:0008006" key="3">
    <source>
        <dbReference type="Google" id="ProtNLM"/>
    </source>
</evidence>
<dbReference type="STRING" id="343013.SAMN04489707_102733"/>
<accession>A0A1I7JK74</accession>
<proteinExistence type="predicted"/>
<dbReference type="OrthoDB" id="8821430at2"/>
<dbReference type="Proteomes" id="UP000183656">
    <property type="component" value="Unassembled WGS sequence"/>
</dbReference>
<evidence type="ECO:0000313" key="2">
    <source>
        <dbReference type="Proteomes" id="UP000183656"/>
    </source>
</evidence>
<keyword evidence="2" id="KW-1185">Reference proteome</keyword>
<reference evidence="1 2" key="1">
    <citation type="submission" date="2016-10" db="EMBL/GenBank/DDBJ databases">
        <authorList>
            <person name="de Groot N.N."/>
        </authorList>
    </citation>
    <scope>NUCLEOTIDE SEQUENCE [LARGE SCALE GENOMIC DNA]</scope>
    <source>
        <strain evidence="1 2">R-24608</strain>
    </source>
</reference>
<evidence type="ECO:0000313" key="1">
    <source>
        <dbReference type="EMBL" id="SFU85538.1"/>
    </source>
</evidence>
<sequence length="169" mass="17484">MNGRALVIAAAILGAIVGVKLWESHLIAKGDAQGAARVQAAWDAQEDARSQATARDNAIKFRNAERTAHEDAKREAARAARDAAAAAAVRGLRAEIARLNARPDPYPAGDAGLAACAGEAATARELLGESSGAYQQLAAEADGLRDQVIGLQQFARDVCRAGTGGAIDR</sequence>
<protein>
    <recommendedName>
        <fullName evidence="3">Bacteriophage Rz lysis protein</fullName>
    </recommendedName>
</protein>
<dbReference type="AlphaFoldDB" id="A0A1I7JK74"/>
<gene>
    <name evidence="1" type="ORF">SAMN04489707_102733</name>
</gene>
<dbReference type="RefSeq" id="WP_054256662.1">
    <property type="nucleotide sequence ID" value="NZ_CYIG01000022.1"/>
</dbReference>
<name>A0A1I7JK74_9BURK</name>
<organism evidence="1 2">
    <name type="scientific">Paenacidovorax caeni</name>
    <dbReference type="NCBI Taxonomy" id="343013"/>
    <lineage>
        <taxon>Bacteria</taxon>
        <taxon>Pseudomonadati</taxon>
        <taxon>Pseudomonadota</taxon>
        <taxon>Betaproteobacteria</taxon>
        <taxon>Burkholderiales</taxon>
        <taxon>Comamonadaceae</taxon>
        <taxon>Paenacidovorax</taxon>
    </lineage>
</organism>
<dbReference type="EMBL" id="FPBX01000027">
    <property type="protein sequence ID" value="SFU85538.1"/>
    <property type="molecule type" value="Genomic_DNA"/>
</dbReference>